<reference evidence="1" key="1">
    <citation type="journal article" date="2021" name="Proc. Natl. Acad. Sci. U.S.A.">
        <title>A Catalog of Tens of Thousands of Viruses from Human Metagenomes Reveals Hidden Associations with Chronic Diseases.</title>
        <authorList>
            <person name="Tisza M.J."/>
            <person name="Buck C.B."/>
        </authorList>
    </citation>
    <scope>NUCLEOTIDE SEQUENCE</scope>
    <source>
        <strain evidence="1">Cth2T2</strain>
    </source>
</reference>
<organism evidence="1">
    <name type="scientific">Myoviridae sp. cth2T2</name>
    <dbReference type="NCBI Taxonomy" id="2826683"/>
    <lineage>
        <taxon>Viruses</taxon>
        <taxon>Duplodnaviria</taxon>
        <taxon>Heunggongvirae</taxon>
        <taxon>Uroviricota</taxon>
        <taxon>Caudoviricetes</taxon>
    </lineage>
</organism>
<protein>
    <submittedName>
        <fullName evidence="1">Uncharacterized protein</fullName>
    </submittedName>
</protein>
<evidence type="ECO:0000313" key="1">
    <source>
        <dbReference type="EMBL" id="DAD79468.1"/>
    </source>
</evidence>
<name>A0A8S5MB76_9CAUD</name>
<accession>A0A8S5MB76</accession>
<dbReference type="EMBL" id="BK014866">
    <property type="protein sequence ID" value="DAD79468.1"/>
    <property type="molecule type" value="Genomic_DNA"/>
</dbReference>
<proteinExistence type="predicted"/>
<sequence>MSCWCQGNKRLASEEKMREIAKKAAKMEKSVYVLFKKEDGSIWYAKEGEAYKGVFVEYIYP</sequence>